<accession>A0A0D8JBR5</accession>
<dbReference type="Proteomes" id="UP000032544">
    <property type="component" value="Unassembled WGS sequence"/>
</dbReference>
<protein>
    <recommendedName>
        <fullName evidence="3">DNA-binding protein</fullName>
    </recommendedName>
</protein>
<comment type="caution">
    <text evidence="1">The sequence shown here is derived from an EMBL/GenBank/DDBJ whole genome shotgun (WGS) entry which is preliminary data.</text>
</comment>
<gene>
    <name evidence="1" type="ORF">LH29_02710</name>
</gene>
<evidence type="ECO:0000313" key="2">
    <source>
        <dbReference type="Proteomes" id="UP000032544"/>
    </source>
</evidence>
<evidence type="ECO:0000313" key="1">
    <source>
        <dbReference type="EMBL" id="KJF44425.1"/>
    </source>
</evidence>
<name>A0A0D8JBR5_9BACT</name>
<proteinExistence type="predicted"/>
<dbReference type="RefSeq" id="WP_198152329.1">
    <property type="nucleotide sequence ID" value="NZ_JRHC01000001.1"/>
</dbReference>
<sequence length="180" mass="21098">MSWKSKYNIEFKGLKEGLHDYQFEVNDKFFVHFEESLVDNGEISVKVELEKRSAFLKLSFALEGWLELVCDRCLDSYQQDVSLETELFVKFGEEDEFEDGDNVIWVLPEEHAINLAQIIYEYVTLSIPLRHVHPDESGENGCNQEMIDRLNNITQFDAEDDEEEEIDPRWAALKNLKNNN</sequence>
<organism evidence="1 2">
    <name type="scientific">Draconibacterium sediminis</name>
    <dbReference type="NCBI Taxonomy" id="1544798"/>
    <lineage>
        <taxon>Bacteria</taxon>
        <taxon>Pseudomonadati</taxon>
        <taxon>Bacteroidota</taxon>
        <taxon>Bacteroidia</taxon>
        <taxon>Marinilabiliales</taxon>
        <taxon>Prolixibacteraceae</taxon>
        <taxon>Draconibacterium</taxon>
    </lineage>
</organism>
<keyword evidence="2" id="KW-1185">Reference proteome</keyword>
<dbReference type="AlphaFoldDB" id="A0A0D8JBR5"/>
<reference evidence="1 2" key="1">
    <citation type="submission" date="2014-09" db="EMBL/GenBank/DDBJ databases">
        <title>Draft Genome Sequence of Draconibacterium sp. JN14CK-3.</title>
        <authorList>
            <person name="Dong C."/>
            <person name="Lai Q."/>
            <person name="Shao Z."/>
        </authorList>
    </citation>
    <scope>NUCLEOTIDE SEQUENCE [LARGE SCALE GENOMIC DNA]</scope>
    <source>
        <strain evidence="1 2">JN14CK-3</strain>
    </source>
</reference>
<dbReference type="Pfam" id="PF02620">
    <property type="entry name" value="YceD"/>
    <property type="match status" value="1"/>
</dbReference>
<dbReference type="PATRIC" id="fig|1544798.3.peg.561"/>
<dbReference type="EMBL" id="JRHC01000001">
    <property type="protein sequence ID" value="KJF44425.1"/>
    <property type="molecule type" value="Genomic_DNA"/>
</dbReference>
<evidence type="ECO:0008006" key="3">
    <source>
        <dbReference type="Google" id="ProtNLM"/>
    </source>
</evidence>
<dbReference type="STRING" id="1544798.LH29_02710"/>
<dbReference type="InterPro" id="IPR003772">
    <property type="entry name" value="YceD"/>
</dbReference>